<dbReference type="InterPro" id="IPR036116">
    <property type="entry name" value="FN3_sf"/>
</dbReference>
<evidence type="ECO:0000256" key="1">
    <source>
        <dbReference type="ARBA" id="ARBA00004167"/>
    </source>
</evidence>
<dbReference type="InterPro" id="IPR036179">
    <property type="entry name" value="Ig-like_dom_sf"/>
</dbReference>
<evidence type="ECO:0000256" key="5">
    <source>
        <dbReference type="ARBA" id="ARBA00023157"/>
    </source>
</evidence>
<dbReference type="InterPro" id="IPR003599">
    <property type="entry name" value="Ig_sub"/>
</dbReference>
<feature type="domain" description="Ig-like" evidence="7">
    <location>
        <begin position="454"/>
        <end position="538"/>
    </location>
</feature>
<dbReference type="RefSeq" id="XP_022237938.1">
    <property type="nucleotide sequence ID" value="XM_022382230.1"/>
</dbReference>
<gene>
    <name evidence="9 10" type="primary">LOC106478611</name>
</gene>
<feature type="domain" description="Ig-like" evidence="7">
    <location>
        <begin position="357"/>
        <end position="449"/>
    </location>
</feature>
<evidence type="ECO:0000313" key="9">
    <source>
        <dbReference type="RefSeq" id="XP_022237938.1"/>
    </source>
</evidence>
<dbReference type="InterPro" id="IPR013106">
    <property type="entry name" value="Ig_V-set"/>
</dbReference>
<accession>A0ABM1S2T4</accession>
<evidence type="ECO:0000313" key="10">
    <source>
        <dbReference type="RefSeq" id="XP_022237939.1"/>
    </source>
</evidence>
<proteinExistence type="predicted"/>
<dbReference type="CDD" id="cd00096">
    <property type="entry name" value="Ig"/>
    <property type="match status" value="2"/>
</dbReference>
<dbReference type="SMART" id="SM00409">
    <property type="entry name" value="IG"/>
    <property type="match status" value="4"/>
</dbReference>
<feature type="domain" description="Ig-like" evidence="7">
    <location>
        <begin position="245"/>
        <end position="350"/>
    </location>
</feature>
<keyword evidence="8" id="KW-1185">Reference proteome</keyword>
<dbReference type="SMART" id="SM00408">
    <property type="entry name" value="IGc2"/>
    <property type="match status" value="3"/>
</dbReference>
<evidence type="ECO:0000259" key="7">
    <source>
        <dbReference type="PROSITE" id="PS50835"/>
    </source>
</evidence>
<dbReference type="Gene3D" id="2.60.40.10">
    <property type="entry name" value="Immunoglobulins"/>
    <property type="match status" value="5"/>
</dbReference>
<feature type="domain" description="Ig-like" evidence="7">
    <location>
        <begin position="153"/>
        <end position="241"/>
    </location>
</feature>
<keyword evidence="4 6" id="KW-0472">Membrane</keyword>
<dbReference type="Proteomes" id="UP000694941">
    <property type="component" value="Unplaced"/>
</dbReference>
<sequence>MWITSSSLRPSTPTTARRKYHVYGALLLVMAVLRTVYPAVPMYQAVVGQSAQIPCNISLPSEVDSISLVLWYKSGISAPIFSVDSRKGPLEKSKHFTSDFLGQRGYFDISIQPSVLTINPIQKDDEGDYRCRIDFRYGRTFNSIVTLNVIVPPKEVIIVDETNEPIYGYIGPYNEGSKLVLGCIAKAGKPPPSVTWWKNSVLLDSTFQNNGDQGVRNDYILQKLTREDLMSQLTCQASNTNLITPEVASVIIDMNLNPVEIRVISTHRHFAAGRQFGVECQTTGSRPPPHITWWLGTRKMEAAIETVGDDGNQTLSNLVFTPSSEDNGKYLSCRAENPRLPGRALEHGITLNVYYKPKVSVTLGHGQVMQRIQTGDDVYLHCQYSSNPEVTRIEWQFQRGTLISNSRVGVFVRNQSLVLENVRMEQSGTYRCLADNEEGRGESEGLELNIKYVPVCKKGQKIAYAVTVNELVKVSCEVDADPDDVTFTWSVNNTGISRELLSFDSSGLRSVARYIPRNKKDFGFLACKARNIVGEQIEPCIFTLIAVGPPSPPSNCNISNSTNSTIFVECSHGDDGGLQQRFHVEVYILPNKQLVANLTKSNAPAFILSSLPSGARLLLLVYSSNGKGRSGTVTLTSYTLEPVKTESSIRKSPRLRPLLGILLGVVAALGLMALFIVIFFRRRRTRKQNTADEGYDQDEKFNSMTQDFTISKAVTSSEPDLITIQNNSPISTFLPVQKRTNKGGTSRHMDRLFFKPKTVTQTESLQFNPDDQYEFCQPQTSFQEAKGWTSSSLGHCQDERSGLSYIGDAGWKDLENDVQAKHELLTVSNPSHRCLQVYPVREYRRYTPV</sequence>
<evidence type="ECO:0000256" key="4">
    <source>
        <dbReference type="ARBA" id="ARBA00023136"/>
    </source>
</evidence>
<dbReference type="Pfam" id="PF13927">
    <property type="entry name" value="Ig_3"/>
    <property type="match status" value="2"/>
</dbReference>
<dbReference type="PANTHER" id="PTHR23278">
    <property type="entry name" value="SIDESTEP PROTEIN"/>
    <property type="match status" value="1"/>
</dbReference>
<dbReference type="SUPFAM" id="SSF49265">
    <property type="entry name" value="Fibronectin type III"/>
    <property type="match status" value="1"/>
</dbReference>
<evidence type="ECO:0000256" key="2">
    <source>
        <dbReference type="ARBA" id="ARBA00022692"/>
    </source>
</evidence>
<reference evidence="9 10" key="1">
    <citation type="submission" date="2025-05" db="UniProtKB">
        <authorList>
            <consortium name="RefSeq"/>
        </authorList>
    </citation>
    <scope>IDENTIFICATION</scope>
    <source>
        <tissue evidence="9 10">Muscle</tissue>
    </source>
</reference>
<dbReference type="InterPro" id="IPR007110">
    <property type="entry name" value="Ig-like_dom"/>
</dbReference>
<keyword evidence="5" id="KW-1015">Disulfide bond</keyword>
<protein>
    <submittedName>
        <fullName evidence="9 10">Nephrin-like isoform X1</fullName>
    </submittedName>
</protein>
<keyword evidence="2 6" id="KW-0812">Transmembrane</keyword>
<dbReference type="InterPro" id="IPR013783">
    <property type="entry name" value="Ig-like_fold"/>
</dbReference>
<evidence type="ECO:0000256" key="3">
    <source>
        <dbReference type="ARBA" id="ARBA00022989"/>
    </source>
</evidence>
<comment type="subcellular location">
    <subcellularLocation>
        <location evidence="1">Membrane</location>
        <topology evidence="1">Single-pass membrane protein</topology>
    </subcellularLocation>
</comment>
<keyword evidence="3 6" id="KW-1133">Transmembrane helix</keyword>
<dbReference type="RefSeq" id="XP_022237939.1">
    <property type="nucleotide sequence ID" value="XM_022382231.1"/>
</dbReference>
<feature type="domain" description="Ig-like" evidence="7">
    <location>
        <begin position="38"/>
        <end position="142"/>
    </location>
</feature>
<dbReference type="PANTHER" id="PTHR23278:SF19">
    <property type="entry name" value="OBSCURIN"/>
    <property type="match status" value="1"/>
</dbReference>
<name>A0ABM1S2T4_LIMPO</name>
<dbReference type="SUPFAM" id="SSF48726">
    <property type="entry name" value="Immunoglobulin"/>
    <property type="match status" value="5"/>
</dbReference>
<dbReference type="InterPro" id="IPR003598">
    <property type="entry name" value="Ig_sub2"/>
</dbReference>
<feature type="transmembrane region" description="Helical" evidence="6">
    <location>
        <begin position="658"/>
        <end position="680"/>
    </location>
</feature>
<evidence type="ECO:0000256" key="6">
    <source>
        <dbReference type="SAM" id="Phobius"/>
    </source>
</evidence>
<dbReference type="Pfam" id="PF07686">
    <property type="entry name" value="V-set"/>
    <property type="match status" value="1"/>
</dbReference>
<dbReference type="Pfam" id="PF08205">
    <property type="entry name" value="C2-set_2"/>
    <property type="match status" value="1"/>
</dbReference>
<dbReference type="InterPro" id="IPR013162">
    <property type="entry name" value="CD80_C2-set"/>
</dbReference>
<dbReference type="PROSITE" id="PS50835">
    <property type="entry name" value="IG_LIKE"/>
    <property type="match status" value="5"/>
</dbReference>
<evidence type="ECO:0000313" key="8">
    <source>
        <dbReference type="Proteomes" id="UP000694941"/>
    </source>
</evidence>
<dbReference type="GeneID" id="106478611"/>
<feature type="transmembrane region" description="Helical" evidence="6">
    <location>
        <begin position="20"/>
        <end position="40"/>
    </location>
</feature>
<organism evidence="8 10">
    <name type="scientific">Limulus polyphemus</name>
    <name type="common">Atlantic horseshoe crab</name>
    <dbReference type="NCBI Taxonomy" id="6850"/>
    <lineage>
        <taxon>Eukaryota</taxon>
        <taxon>Metazoa</taxon>
        <taxon>Ecdysozoa</taxon>
        <taxon>Arthropoda</taxon>
        <taxon>Chelicerata</taxon>
        <taxon>Merostomata</taxon>
        <taxon>Xiphosura</taxon>
        <taxon>Limulidae</taxon>
        <taxon>Limulus</taxon>
    </lineage>
</organism>